<proteinExistence type="inferred from homology"/>
<feature type="transmembrane region" description="Helical" evidence="2">
    <location>
        <begin position="83"/>
        <end position="102"/>
    </location>
</feature>
<dbReference type="Proteomes" id="UP000467132">
    <property type="component" value="Unassembled WGS sequence"/>
</dbReference>
<dbReference type="RefSeq" id="WP_160198047.1">
    <property type="nucleotide sequence ID" value="NZ_QXXA01000013.1"/>
</dbReference>
<feature type="transmembrane region" description="Helical" evidence="2">
    <location>
        <begin position="60"/>
        <end position="77"/>
    </location>
</feature>
<feature type="transmembrane region" description="Helical" evidence="2">
    <location>
        <begin position="32"/>
        <end position="53"/>
    </location>
</feature>
<accession>A0A845R207</accession>
<evidence type="ECO:0000313" key="5">
    <source>
        <dbReference type="Proteomes" id="UP000467132"/>
    </source>
</evidence>
<evidence type="ECO:0000256" key="1">
    <source>
        <dbReference type="ARBA" id="ARBA00005801"/>
    </source>
</evidence>
<keyword evidence="2" id="KW-1133">Transmembrane helix</keyword>
<dbReference type="GO" id="GO:0006465">
    <property type="term" value="P:signal peptide processing"/>
    <property type="evidence" value="ECO:0007669"/>
    <property type="project" value="TreeGrafter"/>
</dbReference>
<feature type="transmembrane region" description="Helical" evidence="2">
    <location>
        <begin position="151"/>
        <end position="172"/>
    </location>
</feature>
<keyword evidence="2" id="KW-0812">Transmembrane</keyword>
<feature type="transmembrane region" description="Helical" evidence="2">
    <location>
        <begin position="7"/>
        <end position="26"/>
    </location>
</feature>
<evidence type="ECO:0000313" key="4">
    <source>
        <dbReference type="EMBL" id="NBI07578.1"/>
    </source>
</evidence>
<dbReference type="InterPro" id="IPR000045">
    <property type="entry name" value="Prepilin_IV_endopep_pep"/>
</dbReference>
<dbReference type="PANTHER" id="PTHR30487">
    <property type="entry name" value="TYPE 4 PREPILIN-LIKE PROTEINS LEADER PEPTIDE-PROCESSING ENZYME"/>
    <property type="match status" value="1"/>
</dbReference>
<dbReference type="GO" id="GO:0004190">
    <property type="term" value="F:aspartic-type endopeptidase activity"/>
    <property type="evidence" value="ECO:0007669"/>
    <property type="project" value="InterPro"/>
</dbReference>
<dbReference type="Pfam" id="PF01478">
    <property type="entry name" value="Peptidase_A24"/>
    <property type="match status" value="1"/>
</dbReference>
<feature type="transmembrane region" description="Helical" evidence="2">
    <location>
        <begin position="179"/>
        <end position="198"/>
    </location>
</feature>
<protein>
    <recommendedName>
        <fullName evidence="3">Prepilin type IV endopeptidase peptidase domain-containing protein</fullName>
    </recommendedName>
</protein>
<comment type="similarity">
    <text evidence="1">Belongs to the peptidase A24 family.</text>
</comment>
<name>A0A845R207_9CLOT</name>
<dbReference type="Gene3D" id="1.20.120.1220">
    <property type="match status" value="1"/>
</dbReference>
<organism evidence="4 5">
    <name type="scientific">Senegalia massiliensis</name>
    <dbReference type="NCBI Taxonomy" id="1720316"/>
    <lineage>
        <taxon>Bacteria</taxon>
        <taxon>Bacillati</taxon>
        <taxon>Bacillota</taxon>
        <taxon>Clostridia</taxon>
        <taxon>Eubacteriales</taxon>
        <taxon>Clostridiaceae</taxon>
        <taxon>Senegalia</taxon>
    </lineage>
</organism>
<feature type="transmembrane region" description="Helical" evidence="2">
    <location>
        <begin position="109"/>
        <end position="131"/>
    </location>
</feature>
<comment type="caution">
    <text evidence="4">The sequence shown here is derived from an EMBL/GenBank/DDBJ whole genome shotgun (WGS) entry which is preliminary data.</text>
</comment>
<evidence type="ECO:0000256" key="2">
    <source>
        <dbReference type="SAM" id="Phobius"/>
    </source>
</evidence>
<dbReference type="InterPro" id="IPR050882">
    <property type="entry name" value="Prepilin_peptidase/N-MTase"/>
</dbReference>
<dbReference type="GO" id="GO:0005886">
    <property type="term" value="C:plasma membrane"/>
    <property type="evidence" value="ECO:0007669"/>
    <property type="project" value="TreeGrafter"/>
</dbReference>
<sequence length="199" mass="22331">MDNIKEYTIIFLISGIVQLLMQKYISNIGYKFNQVLKIIFAIIVGLINCYLFYKYSFGYNFLLYSLLIEVLIVITLLDFQYEIILNRLNISVAIIGLFNIIITKDFYNGILAFFTAGGLFFILAIISNGGIGGGDIKLIAPLGLIFGIYPILYIIMLSFIFASVIGIVLIILRIKGLKSSIALAPYISLATISLIIYYM</sequence>
<dbReference type="PANTHER" id="PTHR30487:SF0">
    <property type="entry name" value="PREPILIN LEADER PEPTIDASE_N-METHYLTRANSFERASE-RELATED"/>
    <property type="match status" value="1"/>
</dbReference>
<keyword evidence="5" id="KW-1185">Reference proteome</keyword>
<gene>
    <name evidence="4" type="ORF">D3Z33_12020</name>
</gene>
<feature type="domain" description="Prepilin type IV endopeptidase peptidase" evidence="3">
    <location>
        <begin position="67"/>
        <end position="167"/>
    </location>
</feature>
<reference evidence="4 5" key="1">
    <citation type="submission" date="2018-08" db="EMBL/GenBank/DDBJ databases">
        <title>Murine metabolic-syndrome-specific gut microbial biobank.</title>
        <authorList>
            <person name="Liu C."/>
        </authorList>
    </citation>
    <scope>NUCLEOTIDE SEQUENCE [LARGE SCALE GENOMIC DNA]</scope>
    <source>
        <strain evidence="4 5">583</strain>
    </source>
</reference>
<keyword evidence="2" id="KW-0472">Membrane</keyword>
<dbReference type="EMBL" id="QXXA01000013">
    <property type="protein sequence ID" value="NBI07578.1"/>
    <property type="molecule type" value="Genomic_DNA"/>
</dbReference>
<evidence type="ECO:0000259" key="3">
    <source>
        <dbReference type="Pfam" id="PF01478"/>
    </source>
</evidence>
<dbReference type="AlphaFoldDB" id="A0A845R207"/>